<keyword evidence="2" id="KW-0812">Transmembrane</keyword>
<dbReference type="Pfam" id="PF04043">
    <property type="entry name" value="PMEI"/>
    <property type="match status" value="1"/>
</dbReference>
<dbReference type="PANTHER" id="PTHR31080:SF303">
    <property type="entry name" value="PECTINESTERASE 1-LIKE"/>
    <property type="match status" value="1"/>
</dbReference>
<accession>A0AAP0WPM1</accession>
<keyword evidence="1" id="KW-0732">Signal</keyword>
<dbReference type="InterPro" id="IPR006501">
    <property type="entry name" value="Pectinesterase_inhib_dom"/>
</dbReference>
<keyword evidence="2" id="KW-0472">Membrane</keyword>
<dbReference type="PANTHER" id="PTHR31080">
    <property type="entry name" value="PECTINESTERASE INHIBITOR-LIKE"/>
    <property type="match status" value="1"/>
</dbReference>
<feature type="transmembrane region" description="Helical" evidence="2">
    <location>
        <begin position="27"/>
        <end position="49"/>
    </location>
</feature>
<comment type="caution">
    <text evidence="4">The sequence shown here is derived from an EMBL/GenBank/DDBJ whole genome shotgun (WGS) entry which is preliminary data.</text>
</comment>
<dbReference type="FunFam" id="1.20.140.40:FF:000001">
    <property type="entry name" value="Pectinesterase"/>
    <property type="match status" value="1"/>
</dbReference>
<dbReference type="InterPro" id="IPR051955">
    <property type="entry name" value="PME_Inhibitor"/>
</dbReference>
<dbReference type="Gene3D" id="1.20.140.40">
    <property type="entry name" value="Invertase/pectin methylesterase inhibitor family protein"/>
    <property type="match status" value="1"/>
</dbReference>
<dbReference type="SMART" id="SM00856">
    <property type="entry name" value="PMEI"/>
    <property type="match status" value="1"/>
</dbReference>
<protein>
    <recommendedName>
        <fullName evidence="3">Pectinesterase inhibitor domain-containing protein</fullName>
    </recommendedName>
</protein>
<dbReference type="InterPro" id="IPR035513">
    <property type="entry name" value="Invertase/methylesterase_inhib"/>
</dbReference>
<keyword evidence="5" id="KW-1185">Reference proteome</keyword>
<evidence type="ECO:0000256" key="2">
    <source>
        <dbReference type="SAM" id="Phobius"/>
    </source>
</evidence>
<feature type="domain" description="Pectinesterase inhibitor" evidence="3">
    <location>
        <begin position="67"/>
        <end position="228"/>
    </location>
</feature>
<dbReference type="Proteomes" id="UP001415857">
    <property type="component" value="Unassembled WGS sequence"/>
</dbReference>
<dbReference type="AlphaFoldDB" id="A0AAP0WPM1"/>
<dbReference type="CDD" id="cd15798">
    <property type="entry name" value="PMEI-like_3"/>
    <property type="match status" value="1"/>
</dbReference>
<organism evidence="4 5">
    <name type="scientific">Liquidambar formosana</name>
    <name type="common">Formosan gum</name>
    <dbReference type="NCBI Taxonomy" id="63359"/>
    <lineage>
        <taxon>Eukaryota</taxon>
        <taxon>Viridiplantae</taxon>
        <taxon>Streptophyta</taxon>
        <taxon>Embryophyta</taxon>
        <taxon>Tracheophyta</taxon>
        <taxon>Spermatophyta</taxon>
        <taxon>Magnoliopsida</taxon>
        <taxon>eudicotyledons</taxon>
        <taxon>Gunneridae</taxon>
        <taxon>Pentapetalae</taxon>
        <taxon>Saxifragales</taxon>
        <taxon>Altingiaceae</taxon>
        <taxon>Liquidambar</taxon>
    </lineage>
</organism>
<evidence type="ECO:0000313" key="5">
    <source>
        <dbReference type="Proteomes" id="UP001415857"/>
    </source>
</evidence>
<dbReference type="SUPFAM" id="SSF101148">
    <property type="entry name" value="Plant invertase/pectin methylesterase inhibitor"/>
    <property type="match status" value="1"/>
</dbReference>
<evidence type="ECO:0000256" key="1">
    <source>
        <dbReference type="ARBA" id="ARBA00022729"/>
    </source>
</evidence>
<dbReference type="NCBIfam" id="TIGR01614">
    <property type="entry name" value="PME_inhib"/>
    <property type="match status" value="1"/>
</dbReference>
<evidence type="ECO:0000313" key="4">
    <source>
        <dbReference type="EMBL" id="KAK9275902.1"/>
    </source>
</evidence>
<gene>
    <name evidence="4" type="ORF">L1049_023176</name>
</gene>
<dbReference type="EMBL" id="JBBPBK010000011">
    <property type="protein sequence ID" value="KAK9275902.1"/>
    <property type="molecule type" value="Genomic_DNA"/>
</dbReference>
<sequence length="272" mass="30259">MDSSMKSYCQADVLEEQAFFRQTRKRLIIITLSTIIFVTLIVGLVVGTLTPQKSSKSSTDNPLPLNDSAEAINTVCNVTQYPDSCIESISSLKLEEPDPEQLFKLSLQVALNELLKLSSLLNMLMSKYNYISENDPLVQEALHNCESLIEDAVDQINTSILSMQVSQGEMMLSTSKINDMRTWLSTATTDQETCLDGVEETAKGSMLTEDVRHAMRNSTEFTSNSLAIISNILTLLNDSKMPIHRKLMGVGTWVPSIMRQGNPFPRKAGRDL</sequence>
<reference evidence="4 5" key="1">
    <citation type="journal article" date="2024" name="Plant J.">
        <title>Genome sequences and population genomics reveal climatic adaptation and genomic divergence between two closely related sweetgum species.</title>
        <authorList>
            <person name="Xu W.Q."/>
            <person name="Ren C.Q."/>
            <person name="Zhang X.Y."/>
            <person name="Comes H.P."/>
            <person name="Liu X.H."/>
            <person name="Li Y.G."/>
            <person name="Kettle C.J."/>
            <person name="Jalonen R."/>
            <person name="Gaisberger H."/>
            <person name="Ma Y.Z."/>
            <person name="Qiu Y.X."/>
        </authorList>
    </citation>
    <scope>NUCLEOTIDE SEQUENCE [LARGE SCALE GENOMIC DNA]</scope>
    <source>
        <strain evidence="4">Hangzhou</strain>
    </source>
</reference>
<proteinExistence type="predicted"/>
<name>A0AAP0WPM1_LIQFO</name>
<keyword evidence="2" id="KW-1133">Transmembrane helix</keyword>
<evidence type="ECO:0000259" key="3">
    <source>
        <dbReference type="SMART" id="SM00856"/>
    </source>
</evidence>
<dbReference type="GO" id="GO:0004857">
    <property type="term" value="F:enzyme inhibitor activity"/>
    <property type="evidence" value="ECO:0007669"/>
    <property type="project" value="InterPro"/>
</dbReference>